<evidence type="ECO:0000313" key="1">
    <source>
        <dbReference type="EMBL" id="CAF0914968.1"/>
    </source>
</evidence>
<organism evidence="1 2">
    <name type="scientific">Brachionus calyciflorus</name>
    <dbReference type="NCBI Taxonomy" id="104777"/>
    <lineage>
        <taxon>Eukaryota</taxon>
        <taxon>Metazoa</taxon>
        <taxon>Spiralia</taxon>
        <taxon>Gnathifera</taxon>
        <taxon>Rotifera</taxon>
        <taxon>Eurotatoria</taxon>
        <taxon>Monogononta</taxon>
        <taxon>Pseudotrocha</taxon>
        <taxon>Ploima</taxon>
        <taxon>Brachionidae</taxon>
        <taxon>Brachionus</taxon>
    </lineage>
</organism>
<reference evidence="1" key="1">
    <citation type="submission" date="2021-02" db="EMBL/GenBank/DDBJ databases">
        <authorList>
            <person name="Nowell W R."/>
        </authorList>
    </citation>
    <scope>NUCLEOTIDE SEQUENCE</scope>
    <source>
        <strain evidence="1">Ploen Becks lab</strain>
    </source>
</reference>
<comment type="caution">
    <text evidence="1">The sequence shown here is derived from an EMBL/GenBank/DDBJ whole genome shotgun (WGS) entry which is preliminary data.</text>
</comment>
<dbReference type="EMBL" id="CAJNOC010002140">
    <property type="protein sequence ID" value="CAF0914968.1"/>
    <property type="molecule type" value="Genomic_DNA"/>
</dbReference>
<evidence type="ECO:0000313" key="2">
    <source>
        <dbReference type="Proteomes" id="UP000663879"/>
    </source>
</evidence>
<proteinExistence type="predicted"/>
<gene>
    <name evidence="1" type="ORF">OXX778_LOCUS12100</name>
</gene>
<keyword evidence="2" id="KW-1185">Reference proteome</keyword>
<protein>
    <submittedName>
        <fullName evidence="1">Uncharacterized protein</fullName>
    </submittedName>
</protein>
<dbReference type="Proteomes" id="UP000663879">
    <property type="component" value="Unassembled WGS sequence"/>
</dbReference>
<sequence length="106" mass="12289">MENEKLISGPMNCDKARDTIVYFQLSHLNYCKDLGTVFTDKINKIEEIDNDGTVLIAALRSKIKIGKYKFKTLETGSVYSDFSLNEKKDILYDLCLTEWTIYVRIH</sequence>
<name>A0A814AJ87_9BILA</name>
<dbReference type="AlphaFoldDB" id="A0A814AJ87"/>
<accession>A0A814AJ87</accession>